<dbReference type="SMART" id="SM00304">
    <property type="entry name" value="HAMP"/>
    <property type="match status" value="1"/>
</dbReference>
<evidence type="ECO:0000313" key="7">
    <source>
        <dbReference type="Proteomes" id="UP000248090"/>
    </source>
</evidence>
<dbReference type="CDD" id="cd01949">
    <property type="entry name" value="GGDEF"/>
    <property type="match status" value="1"/>
</dbReference>
<comment type="catalytic activity">
    <reaction evidence="2">
        <text>2 GTP = 3',3'-c-di-GMP + 2 diphosphate</text>
        <dbReference type="Rhea" id="RHEA:24898"/>
        <dbReference type="ChEBI" id="CHEBI:33019"/>
        <dbReference type="ChEBI" id="CHEBI:37565"/>
        <dbReference type="ChEBI" id="CHEBI:58805"/>
        <dbReference type="EC" id="2.7.7.65"/>
    </reaction>
</comment>
<dbReference type="Gene3D" id="6.10.340.10">
    <property type="match status" value="1"/>
</dbReference>
<keyword evidence="3" id="KW-1133">Transmembrane helix</keyword>
<dbReference type="PROSITE" id="PS50887">
    <property type="entry name" value="GGDEF"/>
    <property type="match status" value="1"/>
</dbReference>
<evidence type="ECO:0000256" key="2">
    <source>
        <dbReference type="ARBA" id="ARBA00034247"/>
    </source>
</evidence>
<reference evidence="6 7" key="1">
    <citation type="submission" date="2015-03" db="EMBL/GenBank/DDBJ databases">
        <authorList>
            <person name="Krishnan R."/>
            <person name="Midha S."/>
            <person name="Patil P.B."/>
            <person name="Rameshkumar N."/>
        </authorList>
    </citation>
    <scope>NUCLEOTIDE SEQUENCE [LARGE SCALE GENOMIC DNA]</scope>
    <source>
        <strain evidence="6 7">L1E11</strain>
    </source>
</reference>
<feature type="domain" description="GGDEF" evidence="5">
    <location>
        <begin position="501"/>
        <end position="637"/>
    </location>
</feature>
<dbReference type="InterPro" id="IPR000160">
    <property type="entry name" value="GGDEF_dom"/>
</dbReference>
<dbReference type="SUPFAM" id="SSF55073">
    <property type="entry name" value="Nucleotide cyclase"/>
    <property type="match status" value="1"/>
</dbReference>
<evidence type="ECO:0000256" key="3">
    <source>
        <dbReference type="SAM" id="Phobius"/>
    </source>
</evidence>
<protein>
    <recommendedName>
        <fullName evidence="1">diguanylate cyclase</fullName>
        <ecNumber evidence="1">2.7.7.65</ecNumber>
    </recommendedName>
</protein>
<dbReference type="PROSITE" id="PS50885">
    <property type="entry name" value="HAMP"/>
    <property type="match status" value="1"/>
</dbReference>
<dbReference type="Gene3D" id="3.30.450.20">
    <property type="entry name" value="PAS domain"/>
    <property type="match status" value="2"/>
</dbReference>
<evidence type="ECO:0000256" key="1">
    <source>
        <dbReference type="ARBA" id="ARBA00012528"/>
    </source>
</evidence>
<dbReference type="InterPro" id="IPR043128">
    <property type="entry name" value="Rev_trsase/Diguanyl_cyclase"/>
</dbReference>
<accession>A0ABX5M2D3</accession>
<dbReference type="InterPro" id="IPR029787">
    <property type="entry name" value="Nucleotide_cyclase"/>
</dbReference>
<dbReference type="Pfam" id="PF00990">
    <property type="entry name" value="GGDEF"/>
    <property type="match status" value="1"/>
</dbReference>
<dbReference type="CDD" id="cd06225">
    <property type="entry name" value="HAMP"/>
    <property type="match status" value="1"/>
</dbReference>
<sequence length="639" mass="70937">MTSLQTGLYNNHSLVSRSLKAAILRIALVAISAGAVSYFVNRHSIEQAAREQLLLSTQQTLQRESLPFREIQQLQRNFLQEFQQTLADAQQYQQLVTDFDKLFYRHEDGSYTQRPGLFEGQPLADGRRFANMSATYAPDIPPDADTKARFTLSYLLSYKYGSSVKGRLFNFYGVVPEKGFPIYQDADIAKVFTYSGPEALKLESYEFYARGFAATTSDSIFTRMYFDFSNNAWMTTIATPDQPDANGQHHILACVDVLLDELMKRTAQPTIKGTYSTIFQADEAGTLIFHPTYTEAIQNSEGAASITSLHLQTLMPVLAASHQLQPGQVTLVESAGEIVALGQIPDTPWVLSVHYPEQLARPAILQNLIIVIALGLITLLVEIFIIRSILLKQVAVPLRHLAQAMRAMGSSANKVESERLPNQTDDEIGALAKEFINMAKRVRDSHQQLETKVQQRTAELEAANRQLQAISTTDELTGLANRRLFDEVLERECARAQRESSDLALLMIDVDWFKKYNDHYGHQAGDACLRRVAQVLSLHCRRAGDLLARYGGEEFVLISPATDLLQAGKYAESLAQAIASELLPHHASPFGHVTVSIGAAAIRPVGSASEEMLIMEADQAMYRAKHNGRNGVAIGKKIA</sequence>
<dbReference type="PANTHER" id="PTHR45138:SF9">
    <property type="entry name" value="DIGUANYLATE CYCLASE DGCM-RELATED"/>
    <property type="match status" value="1"/>
</dbReference>
<comment type="caution">
    <text evidence="6">The sequence shown here is derived from an EMBL/GenBank/DDBJ whole genome shotgun (WGS) entry which is preliminary data.</text>
</comment>
<dbReference type="Proteomes" id="UP000248090">
    <property type="component" value="Unassembled WGS sequence"/>
</dbReference>
<evidence type="ECO:0000259" key="5">
    <source>
        <dbReference type="PROSITE" id="PS50887"/>
    </source>
</evidence>
<organism evidence="6 7">
    <name type="scientific">Pokkaliibacter plantistimulans</name>
    <dbReference type="NCBI Taxonomy" id="1635171"/>
    <lineage>
        <taxon>Bacteria</taxon>
        <taxon>Pseudomonadati</taxon>
        <taxon>Pseudomonadota</taxon>
        <taxon>Gammaproteobacteria</taxon>
        <taxon>Oceanospirillales</taxon>
        <taxon>Balneatrichaceae</taxon>
        <taxon>Pokkaliibacter</taxon>
    </lineage>
</organism>
<dbReference type="NCBIfam" id="TIGR00254">
    <property type="entry name" value="GGDEF"/>
    <property type="match status" value="1"/>
</dbReference>
<evidence type="ECO:0000259" key="4">
    <source>
        <dbReference type="PROSITE" id="PS50885"/>
    </source>
</evidence>
<dbReference type="InterPro" id="IPR050469">
    <property type="entry name" value="Diguanylate_Cyclase"/>
</dbReference>
<dbReference type="Gene3D" id="3.30.70.270">
    <property type="match status" value="1"/>
</dbReference>
<dbReference type="EMBL" id="LAPT01000002">
    <property type="protein sequence ID" value="PXF33072.1"/>
    <property type="molecule type" value="Genomic_DNA"/>
</dbReference>
<feature type="transmembrane region" description="Helical" evidence="3">
    <location>
        <begin position="368"/>
        <end position="390"/>
    </location>
</feature>
<feature type="domain" description="HAMP" evidence="4">
    <location>
        <begin position="392"/>
        <end position="447"/>
    </location>
</feature>
<keyword evidence="3" id="KW-0812">Transmembrane</keyword>
<dbReference type="Pfam" id="PF00672">
    <property type="entry name" value="HAMP"/>
    <property type="match status" value="1"/>
</dbReference>
<gene>
    <name evidence="6" type="ORF">WH50_00665</name>
</gene>
<dbReference type="InterPro" id="IPR003660">
    <property type="entry name" value="HAMP_dom"/>
</dbReference>
<name>A0ABX5M2D3_9GAMM</name>
<dbReference type="CDD" id="cd18774">
    <property type="entry name" value="PDC2_HK_sensor"/>
    <property type="match status" value="1"/>
</dbReference>
<evidence type="ECO:0000313" key="6">
    <source>
        <dbReference type="EMBL" id="PXF33072.1"/>
    </source>
</evidence>
<dbReference type="SMART" id="SM00267">
    <property type="entry name" value="GGDEF"/>
    <property type="match status" value="1"/>
</dbReference>
<dbReference type="EC" id="2.7.7.65" evidence="1"/>
<feature type="transmembrane region" description="Helical" evidence="3">
    <location>
        <begin position="21"/>
        <end position="40"/>
    </location>
</feature>
<proteinExistence type="predicted"/>
<keyword evidence="7" id="KW-1185">Reference proteome</keyword>
<keyword evidence="3" id="KW-0472">Membrane</keyword>
<dbReference type="RefSeq" id="WP_207780119.1">
    <property type="nucleotide sequence ID" value="NZ_CP177354.1"/>
</dbReference>
<dbReference type="PANTHER" id="PTHR45138">
    <property type="entry name" value="REGULATORY COMPONENTS OF SENSORY TRANSDUCTION SYSTEM"/>
    <property type="match status" value="1"/>
</dbReference>